<evidence type="ECO:0008006" key="3">
    <source>
        <dbReference type="Google" id="ProtNLM"/>
    </source>
</evidence>
<reference evidence="1 2" key="1">
    <citation type="submission" date="2018-10" db="EMBL/GenBank/DDBJ databases">
        <title>Genomic Encyclopedia of Type Strains, Phase IV (KMG-IV): sequencing the most valuable type-strain genomes for metagenomic binning, comparative biology and taxonomic classification.</title>
        <authorList>
            <person name="Goeker M."/>
        </authorList>
    </citation>
    <scope>NUCLEOTIDE SEQUENCE [LARGE SCALE GENOMIC DNA]</scope>
    <source>
        <strain evidence="1 2">DSM 3303</strain>
    </source>
</reference>
<dbReference type="RefSeq" id="WP_120812796.1">
    <property type="nucleotide sequence ID" value="NZ_RBID01000020.1"/>
</dbReference>
<sequence>MAFPEHERQAMRALHGVGDSVIARLEQLGYQSLAQLRDSDEAELCRQIALMLRSSCWGNSPQARAAIRAVIRLARQQDGG</sequence>
<proteinExistence type="predicted"/>
<accession>A0A495AW66</accession>
<evidence type="ECO:0000313" key="2">
    <source>
        <dbReference type="Proteomes" id="UP000279384"/>
    </source>
</evidence>
<gene>
    <name evidence="1" type="ORF">C8E02_3431</name>
</gene>
<dbReference type="AlphaFoldDB" id="A0A495AW66"/>
<name>A0A495AW66_VOGIN</name>
<organism evidence="1 2">
    <name type="scientific">Vogesella indigofera</name>
    <name type="common">Pseudomonas indigofera</name>
    <dbReference type="NCBI Taxonomy" id="45465"/>
    <lineage>
        <taxon>Bacteria</taxon>
        <taxon>Pseudomonadati</taxon>
        <taxon>Pseudomonadota</taxon>
        <taxon>Betaproteobacteria</taxon>
        <taxon>Neisseriales</taxon>
        <taxon>Chromobacteriaceae</taxon>
        <taxon>Vogesella</taxon>
    </lineage>
</organism>
<dbReference type="Proteomes" id="UP000279384">
    <property type="component" value="Unassembled WGS sequence"/>
</dbReference>
<protein>
    <recommendedName>
        <fullName evidence="3">Helix-hairpin-helix protein</fullName>
    </recommendedName>
</protein>
<dbReference type="EMBL" id="RBID01000020">
    <property type="protein sequence ID" value="RKQ52961.1"/>
    <property type="molecule type" value="Genomic_DNA"/>
</dbReference>
<comment type="caution">
    <text evidence="1">The sequence shown here is derived from an EMBL/GenBank/DDBJ whole genome shotgun (WGS) entry which is preliminary data.</text>
</comment>
<dbReference type="Gene3D" id="1.10.150.20">
    <property type="entry name" value="5' to 3' exonuclease, C-terminal subdomain"/>
    <property type="match status" value="1"/>
</dbReference>
<evidence type="ECO:0000313" key="1">
    <source>
        <dbReference type="EMBL" id="RKQ52961.1"/>
    </source>
</evidence>